<name>A0ABU8W116_9BURK</name>
<proteinExistence type="predicted"/>
<gene>
    <name evidence="1" type="ORF">WKW80_17210</name>
</gene>
<dbReference type="Proteomes" id="UP001363010">
    <property type="component" value="Unassembled WGS sequence"/>
</dbReference>
<protein>
    <submittedName>
        <fullName evidence="1">Uncharacterized protein</fullName>
    </submittedName>
</protein>
<evidence type="ECO:0000313" key="2">
    <source>
        <dbReference type="Proteomes" id="UP001363010"/>
    </source>
</evidence>
<organism evidence="1 2">
    <name type="scientific">Variovorax humicola</name>
    <dbReference type="NCBI Taxonomy" id="1769758"/>
    <lineage>
        <taxon>Bacteria</taxon>
        <taxon>Pseudomonadati</taxon>
        <taxon>Pseudomonadota</taxon>
        <taxon>Betaproteobacteria</taxon>
        <taxon>Burkholderiales</taxon>
        <taxon>Comamonadaceae</taxon>
        <taxon>Variovorax</taxon>
    </lineage>
</organism>
<sequence length="94" mass="10036">MAVILEFGFNATDYGKTVLAARPPCWRWASSLCAIHFHARLLCGLRDRGNLAALAQSEVFQALRRAAFGAGGLAEASLAKRVIDHAHCCVPVAG</sequence>
<dbReference type="RefSeq" id="WP_340364782.1">
    <property type="nucleotide sequence ID" value="NZ_JBBKZV010000009.1"/>
</dbReference>
<dbReference type="EMBL" id="JBBKZV010000009">
    <property type="protein sequence ID" value="MEJ8823754.1"/>
    <property type="molecule type" value="Genomic_DNA"/>
</dbReference>
<comment type="caution">
    <text evidence="1">The sequence shown here is derived from an EMBL/GenBank/DDBJ whole genome shotgun (WGS) entry which is preliminary data.</text>
</comment>
<accession>A0ABU8W116</accession>
<reference evidence="1 2" key="1">
    <citation type="submission" date="2024-03" db="EMBL/GenBank/DDBJ databases">
        <title>Novel species of the genus Variovorax.</title>
        <authorList>
            <person name="Liu Q."/>
            <person name="Xin Y.-H."/>
        </authorList>
    </citation>
    <scope>NUCLEOTIDE SEQUENCE [LARGE SCALE GENOMIC DNA]</scope>
    <source>
        <strain evidence="1 2">KACC 18501</strain>
    </source>
</reference>
<evidence type="ECO:0000313" key="1">
    <source>
        <dbReference type="EMBL" id="MEJ8823754.1"/>
    </source>
</evidence>
<keyword evidence="2" id="KW-1185">Reference proteome</keyword>